<evidence type="ECO:0000256" key="1">
    <source>
        <dbReference type="ARBA" id="ARBA00022679"/>
    </source>
</evidence>
<dbReference type="AlphaFoldDB" id="A0A1R3TA82"/>
<keyword evidence="1 3" id="KW-0808">Transferase</keyword>
<keyword evidence="4" id="KW-1185">Reference proteome</keyword>
<dbReference type="InterPro" id="IPR001296">
    <property type="entry name" value="Glyco_trans_1"/>
</dbReference>
<dbReference type="Proteomes" id="UP000187464">
    <property type="component" value="Chromosome I"/>
</dbReference>
<evidence type="ECO:0000313" key="4">
    <source>
        <dbReference type="Proteomes" id="UP000187464"/>
    </source>
</evidence>
<dbReference type="PANTHER" id="PTHR46401:SF2">
    <property type="entry name" value="GLYCOSYLTRANSFERASE WBBK-RELATED"/>
    <property type="match status" value="1"/>
</dbReference>
<dbReference type="GO" id="GO:0016757">
    <property type="term" value="F:glycosyltransferase activity"/>
    <property type="evidence" value="ECO:0007669"/>
    <property type="project" value="InterPro"/>
</dbReference>
<accession>A0A1R3TA82</accession>
<proteinExistence type="predicted"/>
<dbReference type="KEGG" id="psac:PSM36_1685"/>
<dbReference type="STRING" id="1642647.PSM36_1685"/>
<evidence type="ECO:0000313" key="3">
    <source>
        <dbReference type="EMBL" id="SCD20504.1"/>
    </source>
</evidence>
<dbReference type="SUPFAM" id="SSF53756">
    <property type="entry name" value="UDP-Glycosyltransferase/glycogen phosphorylase"/>
    <property type="match status" value="1"/>
</dbReference>
<sequence length="423" mass="48382">MNKKRKILWFSSLQFSNEKIKTTGTWLIAMGDALAKSPGIELYNVSYGDVKSITQNNVSNINQWIIPDKEREKCHEGTREVISFIIRINQEIKPDLIQVWGTESGLGFSVIKAKLQTPILLDIQGLLFTIPKNYYGGLSRNDLLGCIGLKEILRPQNHPYFIRKEFEKNGKHEWRLIQQMENISVQSDWVNSIVQYVSPKSNIFHTGIMLRREFYETPIWEYQNNSQTINIFTSCSGAIPYKGLQVLFEAIVLLKNKYPNIKLNIGGDIQINKKYYGLIRDGYTSWLLKKVKKLGITDSISWLGKMDVDAMIAEIHRSSLVVIPSFVETYSLFMAECMMVGVPIAASFAGAMPQLAEHNKSALYFPTGDHWACARQIEKIITDQELAKKLSAEARKTALQRNDQTKVLQIQLEIYDRIINATY</sequence>
<reference evidence="3 4" key="1">
    <citation type="submission" date="2016-08" db="EMBL/GenBank/DDBJ databases">
        <authorList>
            <person name="Seilhamer J.J."/>
        </authorList>
    </citation>
    <scope>NUCLEOTIDE SEQUENCE [LARGE SCALE GENOMIC DNA]</scope>
    <source>
        <strain evidence="3">M3/6</strain>
    </source>
</reference>
<dbReference type="EMBL" id="LT605205">
    <property type="protein sequence ID" value="SCD20504.1"/>
    <property type="molecule type" value="Genomic_DNA"/>
</dbReference>
<dbReference type="PANTHER" id="PTHR46401">
    <property type="entry name" value="GLYCOSYLTRANSFERASE WBBK-RELATED"/>
    <property type="match status" value="1"/>
</dbReference>
<evidence type="ECO:0000259" key="2">
    <source>
        <dbReference type="Pfam" id="PF00534"/>
    </source>
</evidence>
<dbReference type="CDD" id="cd03801">
    <property type="entry name" value="GT4_PimA-like"/>
    <property type="match status" value="1"/>
</dbReference>
<protein>
    <submittedName>
        <fullName evidence="3">Glycosyl transferases family 1</fullName>
    </submittedName>
</protein>
<feature type="domain" description="Glycosyl transferase family 1" evidence="2">
    <location>
        <begin position="228"/>
        <end position="396"/>
    </location>
</feature>
<dbReference type="Gene3D" id="3.40.50.2000">
    <property type="entry name" value="Glycogen Phosphorylase B"/>
    <property type="match status" value="2"/>
</dbReference>
<organism evidence="3 4">
    <name type="scientific">Proteiniphilum saccharofermentans</name>
    <dbReference type="NCBI Taxonomy" id="1642647"/>
    <lineage>
        <taxon>Bacteria</taxon>
        <taxon>Pseudomonadati</taxon>
        <taxon>Bacteroidota</taxon>
        <taxon>Bacteroidia</taxon>
        <taxon>Bacteroidales</taxon>
        <taxon>Dysgonomonadaceae</taxon>
        <taxon>Proteiniphilum</taxon>
    </lineage>
</organism>
<dbReference type="RefSeq" id="WP_076930516.1">
    <property type="nucleotide sequence ID" value="NZ_LT605205.1"/>
</dbReference>
<gene>
    <name evidence="3" type="ORF">PSM36_1685</name>
</gene>
<dbReference type="GO" id="GO:0009103">
    <property type="term" value="P:lipopolysaccharide biosynthetic process"/>
    <property type="evidence" value="ECO:0007669"/>
    <property type="project" value="TreeGrafter"/>
</dbReference>
<name>A0A1R3TA82_9BACT</name>
<dbReference type="Pfam" id="PF00534">
    <property type="entry name" value="Glycos_transf_1"/>
    <property type="match status" value="1"/>
</dbReference>